<proteinExistence type="predicted"/>
<dbReference type="GO" id="GO:0005856">
    <property type="term" value="C:cytoskeleton"/>
    <property type="evidence" value="ECO:0007669"/>
    <property type="project" value="UniProtKB-SubCell"/>
</dbReference>
<feature type="compositionally biased region" description="Low complexity" evidence="4">
    <location>
        <begin position="97"/>
        <end position="123"/>
    </location>
</feature>
<dbReference type="GO" id="GO:0008017">
    <property type="term" value="F:microtubule binding"/>
    <property type="evidence" value="ECO:0007669"/>
    <property type="project" value="InterPro"/>
</dbReference>
<dbReference type="PROSITE" id="PS51460">
    <property type="entry name" value="GAR"/>
    <property type="match status" value="1"/>
</dbReference>
<feature type="compositionally biased region" description="Basic and acidic residues" evidence="4">
    <location>
        <begin position="135"/>
        <end position="147"/>
    </location>
</feature>
<evidence type="ECO:0000256" key="4">
    <source>
        <dbReference type="SAM" id="MobiDB-lite"/>
    </source>
</evidence>
<dbReference type="AlphaFoldDB" id="A0A8H7S9C7"/>
<dbReference type="Pfam" id="PF02187">
    <property type="entry name" value="GAS2"/>
    <property type="match status" value="1"/>
</dbReference>
<dbReference type="InterPro" id="IPR003108">
    <property type="entry name" value="GAR_dom"/>
</dbReference>
<evidence type="ECO:0000256" key="3">
    <source>
        <dbReference type="ARBA" id="ARBA00023212"/>
    </source>
</evidence>
<dbReference type="Proteomes" id="UP000646827">
    <property type="component" value="Unassembled WGS sequence"/>
</dbReference>
<protein>
    <recommendedName>
        <fullName evidence="5">GAR domain-containing protein</fullName>
    </recommendedName>
</protein>
<reference evidence="6 7" key="1">
    <citation type="submission" date="2020-12" db="EMBL/GenBank/DDBJ databases">
        <title>Metabolic potential, ecology and presence of endohyphal bacteria is reflected in genomic diversity of Mucoromycotina.</title>
        <authorList>
            <person name="Muszewska A."/>
            <person name="Okrasinska A."/>
            <person name="Steczkiewicz K."/>
            <person name="Drgas O."/>
            <person name="Orlowska M."/>
            <person name="Perlinska-Lenart U."/>
            <person name="Aleksandrzak-Piekarczyk T."/>
            <person name="Szatraj K."/>
            <person name="Zielenkiewicz U."/>
            <person name="Pilsyk S."/>
            <person name="Malc E."/>
            <person name="Mieczkowski P."/>
            <person name="Kruszewska J.S."/>
            <person name="Biernat P."/>
            <person name="Pawlowska J."/>
        </authorList>
    </citation>
    <scope>NUCLEOTIDE SEQUENCE [LARGE SCALE GENOMIC DNA]</scope>
    <source>
        <strain evidence="6 7">CBS 142.35</strain>
    </source>
</reference>
<evidence type="ECO:0000259" key="5">
    <source>
        <dbReference type="PROSITE" id="PS51460"/>
    </source>
</evidence>
<organism evidence="6 7">
    <name type="scientific">Circinella minor</name>
    <dbReference type="NCBI Taxonomy" id="1195481"/>
    <lineage>
        <taxon>Eukaryota</taxon>
        <taxon>Fungi</taxon>
        <taxon>Fungi incertae sedis</taxon>
        <taxon>Mucoromycota</taxon>
        <taxon>Mucoromycotina</taxon>
        <taxon>Mucoromycetes</taxon>
        <taxon>Mucorales</taxon>
        <taxon>Lichtheimiaceae</taxon>
        <taxon>Circinella</taxon>
    </lineage>
</organism>
<feature type="domain" description="GAR" evidence="5">
    <location>
        <begin position="1"/>
        <end position="55"/>
    </location>
</feature>
<keyword evidence="2" id="KW-0963">Cytoplasm</keyword>
<feature type="compositionally biased region" description="Low complexity" evidence="4">
    <location>
        <begin position="77"/>
        <end position="88"/>
    </location>
</feature>
<evidence type="ECO:0000256" key="1">
    <source>
        <dbReference type="ARBA" id="ARBA00004245"/>
    </source>
</evidence>
<feature type="region of interest" description="Disordered" evidence="4">
    <location>
        <begin position="55"/>
        <end position="175"/>
    </location>
</feature>
<evidence type="ECO:0000313" key="7">
    <source>
        <dbReference type="Proteomes" id="UP000646827"/>
    </source>
</evidence>
<evidence type="ECO:0000256" key="2">
    <source>
        <dbReference type="ARBA" id="ARBA00022490"/>
    </source>
</evidence>
<keyword evidence="3" id="KW-0206">Cytoskeleton</keyword>
<comment type="subcellular location">
    <subcellularLocation>
        <location evidence="1">Cytoplasm</location>
        <location evidence="1">Cytoskeleton</location>
    </subcellularLocation>
</comment>
<accession>A0A8H7S9C7</accession>
<evidence type="ECO:0000313" key="6">
    <source>
        <dbReference type="EMBL" id="KAG2225026.1"/>
    </source>
</evidence>
<dbReference type="InterPro" id="IPR036534">
    <property type="entry name" value="GAR_dom_sf"/>
</dbReference>
<dbReference type="OrthoDB" id="10017054at2759"/>
<dbReference type="EMBL" id="JAEPRB010000033">
    <property type="protein sequence ID" value="KAG2225026.1"/>
    <property type="molecule type" value="Genomic_DNA"/>
</dbReference>
<sequence length="175" mass="18860">MKVKMVQGEVGKYWFGEEQPRLVYCRILPSKTVMCRVGGGWQELSTFLKNHSQNEANVAARSHPSDKTNDSVDSELSSVRSASPAARVTLRGGNGRSGSPSLSTGRTSSRTGSRAGSSAGNRSPIPPTSTSRGYVDGDKYIRTDKEGNQVAVKMSKANDKARTPISNTTPKHRFA</sequence>
<dbReference type="Gene3D" id="3.30.920.20">
    <property type="entry name" value="Gas2-like domain"/>
    <property type="match status" value="1"/>
</dbReference>
<keyword evidence="7" id="KW-1185">Reference proteome</keyword>
<comment type="caution">
    <text evidence="6">The sequence shown here is derived from an EMBL/GenBank/DDBJ whole genome shotgun (WGS) entry which is preliminary data.</text>
</comment>
<gene>
    <name evidence="6" type="ORF">INT45_003226</name>
</gene>
<name>A0A8H7S9C7_9FUNG</name>
<dbReference type="SUPFAM" id="SSF143575">
    <property type="entry name" value="GAS2 domain-like"/>
    <property type="match status" value="1"/>
</dbReference>